<sequence>MTDLSFDVYKEMIDKEYLPSETTYAILVEGVAHENEIELAGDLLNHLYLKVFVTNNTLQYHMEF</sequence>
<gene>
    <name evidence="1" type="ORF">ZOSMA_120G00680</name>
</gene>
<reference evidence="2" key="1">
    <citation type="journal article" date="2016" name="Nature">
        <title>The genome of the seagrass Zostera marina reveals angiosperm adaptation to the sea.</title>
        <authorList>
            <person name="Olsen J.L."/>
            <person name="Rouze P."/>
            <person name="Verhelst B."/>
            <person name="Lin Y.-C."/>
            <person name="Bayer T."/>
            <person name="Collen J."/>
            <person name="Dattolo E."/>
            <person name="De Paoli E."/>
            <person name="Dittami S."/>
            <person name="Maumus F."/>
            <person name="Michel G."/>
            <person name="Kersting A."/>
            <person name="Lauritano C."/>
            <person name="Lohaus R."/>
            <person name="Toepel M."/>
            <person name="Tonon T."/>
            <person name="Vanneste K."/>
            <person name="Amirebrahimi M."/>
            <person name="Brakel J."/>
            <person name="Bostroem C."/>
            <person name="Chovatia M."/>
            <person name="Grimwood J."/>
            <person name="Jenkins J.W."/>
            <person name="Jueterbock A."/>
            <person name="Mraz A."/>
            <person name="Stam W.T."/>
            <person name="Tice H."/>
            <person name="Bornberg-Bauer E."/>
            <person name="Green P.J."/>
            <person name="Pearson G.A."/>
            <person name="Procaccini G."/>
            <person name="Duarte C.M."/>
            <person name="Schmutz J."/>
            <person name="Reusch T.B.H."/>
            <person name="Van de Peer Y."/>
        </authorList>
    </citation>
    <scope>NUCLEOTIDE SEQUENCE [LARGE SCALE GENOMIC DNA]</scope>
    <source>
        <strain evidence="2">cv. Finnish</strain>
    </source>
</reference>
<dbReference type="Proteomes" id="UP000036987">
    <property type="component" value="Unassembled WGS sequence"/>
</dbReference>
<organism evidence="1 2">
    <name type="scientific">Zostera marina</name>
    <name type="common">Eelgrass</name>
    <dbReference type="NCBI Taxonomy" id="29655"/>
    <lineage>
        <taxon>Eukaryota</taxon>
        <taxon>Viridiplantae</taxon>
        <taxon>Streptophyta</taxon>
        <taxon>Embryophyta</taxon>
        <taxon>Tracheophyta</taxon>
        <taxon>Spermatophyta</taxon>
        <taxon>Magnoliopsida</taxon>
        <taxon>Liliopsida</taxon>
        <taxon>Zosteraceae</taxon>
        <taxon>Zostera</taxon>
    </lineage>
</organism>
<proteinExistence type="predicted"/>
<dbReference type="InterPro" id="IPR011990">
    <property type="entry name" value="TPR-like_helical_dom_sf"/>
</dbReference>
<dbReference type="AlphaFoldDB" id="A0A0K9Q0Y1"/>
<dbReference type="STRING" id="29655.A0A0K9Q0Y1"/>
<keyword evidence="2" id="KW-1185">Reference proteome</keyword>
<dbReference type="Gene3D" id="1.25.40.10">
    <property type="entry name" value="Tetratricopeptide repeat domain"/>
    <property type="match status" value="1"/>
</dbReference>
<protein>
    <recommendedName>
        <fullName evidence="3">Pentatricopeptide repeat-containing protein</fullName>
    </recommendedName>
</protein>
<evidence type="ECO:0000313" key="1">
    <source>
        <dbReference type="EMBL" id="KMZ74976.1"/>
    </source>
</evidence>
<evidence type="ECO:0000313" key="2">
    <source>
        <dbReference type="Proteomes" id="UP000036987"/>
    </source>
</evidence>
<accession>A0A0K9Q0Y1</accession>
<dbReference type="OrthoDB" id="1921280at2759"/>
<name>A0A0K9Q0Y1_ZOSMR</name>
<dbReference type="EMBL" id="LFYR01000223">
    <property type="protein sequence ID" value="KMZ74976.1"/>
    <property type="molecule type" value="Genomic_DNA"/>
</dbReference>
<comment type="caution">
    <text evidence="1">The sequence shown here is derived from an EMBL/GenBank/DDBJ whole genome shotgun (WGS) entry which is preliminary data.</text>
</comment>
<evidence type="ECO:0008006" key="3">
    <source>
        <dbReference type="Google" id="ProtNLM"/>
    </source>
</evidence>